<dbReference type="GO" id="GO:0004386">
    <property type="term" value="F:helicase activity"/>
    <property type="evidence" value="ECO:0007669"/>
    <property type="project" value="UniProtKB-KW"/>
</dbReference>
<dbReference type="Gene3D" id="3.40.50.300">
    <property type="entry name" value="P-loop containing nucleotide triphosphate hydrolases"/>
    <property type="match status" value="1"/>
</dbReference>
<dbReference type="SUPFAM" id="SSF52540">
    <property type="entry name" value="P-loop containing nucleoside triphosphate hydrolases"/>
    <property type="match status" value="1"/>
</dbReference>
<sequence>MFRFKGLEYQRMIIAGVTDGLVPRADVSRLHDREPTRYRHETQRARSLLFVAVTRARDSVDVFWHGRPSPFLDSSWVETERSGG</sequence>
<dbReference type="AlphaFoldDB" id="A0A1G6L8S8"/>
<evidence type="ECO:0000313" key="1">
    <source>
        <dbReference type="EMBL" id="SDC39709.1"/>
    </source>
</evidence>
<name>A0A1G6L8S8_9ACTN</name>
<dbReference type="InterPro" id="IPR027417">
    <property type="entry name" value="P-loop_NTPase"/>
</dbReference>
<evidence type="ECO:0000313" key="2">
    <source>
        <dbReference type="Proteomes" id="UP000182100"/>
    </source>
</evidence>
<accession>A0A1G6L8S8</accession>
<dbReference type="GO" id="GO:0016787">
    <property type="term" value="F:hydrolase activity"/>
    <property type="evidence" value="ECO:0007669"/>
    <property type="project" value="UniProtKB-KW"/>
</dbReference>
<dbReference type="STRING" id="67344.SAMN05216505_1028"/>
<keyword evidence="2" id="KW-1185">Reference proteome</keyword>
<reference evidence="2" key="1">
    <citation type="submission" date="2016-10" db="EMBL/GenBank/DDBJ databases">
        <authorList>
            <person name="Varghese N."/>
            <person name="Submissions S."/>
        </authorList>
    </citation>
    <scope>NUCLEOTIDE SEQUENCE [LARGE SCALE GENOMIC DNA]</scope>
    <source>
        <strain evidence="2">CGMCC 4.3504</strain>
    </source>
</reference>
<dbReference type="GO" id="GO:0005524">
    <property type="term" value="F:ATP binding"/>
    <property type="evidence" value="ECO:0007669"/>
    <property type="project" value="UniProtKB-KW"/>
</dbReference>
<proteinExistence type="predicted"/>
<gene>
    <name evidence="1" type="ORF">SAMN05216505_1028</name>
</gene>
<dbReference type="Proteomes" id="UP000182100">
    <property type="component" value="Unassembled WGS sequence"/>
</dbReference>
<protein>
    <submittedName>
        <fullName evidence="1">Uncharacterized protein</fullName>
    </submittedName>
</protein>
<dbReference type="EMBL" id="FMZK01000002">
    <property type="protein sequence ID" value="SDC39709.1"/>
    <property type="molecule type" value="Genomic_DNA"/>
</dbReference>
<organism evidence="1 2">
    <name type="scientific">Streptomyces prasinopilosus</name>
    <dbReference type="NCBI Taxonomy" id="67344"/>
    <lineage>
        <taxon>Bacteria</taxon>
        <taxon>Bacillati</taxon>
        <taxon>Actinomycetota</taxon>
        <taxon>Actinomycetes</taxon>
        <taxon>Kitasatosporales</taxon>
        <taxon>Streptomycetaceae</taxon>
        <taxon>Streptomyces</taxon>
    </lineage>
</organism>